<sequence>MTTRVWRLLVAPAVLLLTLASALVAGSAGAAPSRAAAACDTSPYAAQLTNIRVGRHDSYDRVVLDLCGNRPATSYRFVAQLTADPSGRPVLIPGNVFLAVTARPAAAHNDAGNPTYTGPRTFTTPSLTNVRAVALTGDFEAVLSVGLGVDHASWVHVFTLGSPTRVVIDVGH</sequence>
<organism evidence="3 4">
    <name type="scientific">Gandjariella thermophila</name>
    <dbReference type="NCBI Taxonomy" id="1931992"/>
    <lineage>
        <taxon>Bacteria</taxon>
        <taxon>Bacillati</taxon>
        <taxon>Actinomycetota</taxon>
        <taxon>Actinomycetes</taxon>
        <taxon>Pseudonocardiales</taxon>
        <taxon>Pseudonocardiaceae</taxon>
        <taxon>Gandjariella</taxon>
    </lineage>
</organism>
<dbReference type="EMBL" id="BJFL01000008">
    <property type="protein sequence ID" value="GDY30578.1"/>
    <property type="molecule type" value="Genomic_DNA"/>
</dbReference>
<dbReference type="RefSeq" id="WP_137813690.1">
    <property type="nucleotide sequence ID" value="NZ_BJFL01000008.1"/>
</dbReference>
<proteinExistence type="predicted"/>
<evidence type="ECO:0000259" key="2">
    <source>
        <dbReference type="Pfam" id="PF24837"/>
    </source>
</evidence>
<dbReference type="Pfam" id="PF24837">
    <property type="entry name" value="AMIN-like"/>
    <property type="match status" value="1"/>
</dbReference>
<feature type="domain" description="AMIN-like" evidence="2">
    <location>
        <begin position="47"/>
        <end position="172"/>
    </location>
</feature>
<reference evidence="4" key="1">
    <citation type="submission" date="2019-04" db="EMBL/GenBank/DDBJ databases">
        <title>Draft genome sequence of Pseudonocardiaceae bacterium SL3-2-4.</title>
        <authorList>
            <person name="Ningsih F."/>
            <person name="Yokota A."/>
            <person name="Sakai Y."/>
            <person name="Nanatani K."/>
            <person name="Yabe S."/>
            <person name="Oetari A."/>
            <person name="Sjamsuridzal W."/>
        </authorList>
    </citation>
    <scope>NUCLEOTIDE SEQUENCE [LARGE SCALE GENOMIC DNA]</scope>
    <source>
        <strain evidence="4">SL3-2-4</strain>
    </source>
</reference>
<dbReference type="OrthoDB" id="3393679at2"/>
<gene>
    <name evidence="3" type="ORF">GTS_22110</name>
</gene>
<protein>
    <recommendedName>
        <fullName evidence="2">AMIN-like domain-containing protein</fullName>
    </recommendedName>
</protein>
<evidence type="ECO:0000313" key="3">
    <source>
        <dbReference type="EMBL" id="GDY30578.1"/>
    </source>
</evidence>
<dbReference type="InterPro" id="IPR056303">
    <property type="entry name" value="AMIN-like"/>
</dbReference>
<comment type="caution">
    <text evidence="3">The sequence shown here is derived from an EMBL/GenBank/DDBJ whole genome shotgun (WGS) entry which is preliminary data.</text>
</comment>
<keyword evidence="1" id="KW-0732">Signal</keyword>
<dbReference type="Proteomes" id="UP000298860">
    <property type="component" value="Unassembled WGS sequence"/>
</dbReference>
<accession>A0A4D4J7C7</accession>
<evidence type="ECO:0000313" key="4">
    <source>
        <dbReference type="Proteomes" id="UP000298860"/>
    </source>
</evidence>
<feature type="chain" id="PRO_5020686827" description="AMIN-like domain-containing protein" evidence="1">
    <location>
        <begin position="31"/>
        <end position="172"/>
    </location>
</feature>
<keyword evidence="4" id="KW-1185">Reference proteome</keyword>
<dbReference type="AlphaFoldDB" id="A0A4D4J7C7"/>
<evidence type="ECO:0000256" key="1">
    <source>
        <dbReference type="SAM" id="SignalP"/>
    </source>
</evidence>
<feature type="signal peptide" evidence="1">
    <location>
        <begin position="1"/>
        <end position="30"/>
    </location>
</feature>
<name>A0A4D4J7C7_9PSEU</name>